<evidence type="ECO:0000313" key="15">
    <source>
        <dbReference type="EMBL" id="KIG11876.1"/>
    </source>
</evidence>
<dbReference type="Pfam" id="PF14765">
    <property type="entry name" value="PS-DH"/>
    <property type="match status" value="2"/>
</dbReference>
<dbReference type="InterPro" id="IPR029063">
    <property type="entry name" value="SAM-dependent_MTases_sf"/>
</dbReference>
<comment type="function">
    <text evidence="9">Involved in production of the polyketide antibiotic thailandamide.</text>
</comment>
<protein>
    <submittedName>
        <fullName evidence="15">Malonyl CoA-acyl carrier protein transacylase</fullName>
    </submittedName>
</protein>
<keyword evidence="7" id="KW-0677">Repeat</keyword>
<dbReference type="InterPro" id="IPR036291">
    <property type="entry name" value="NAD(P)-bd_dom_sf"/>
</dbReference>
<dbReference type="PANTHER" id="PTHR43775:SF37">
    <property type="entry name" value="SI:DKEY-61P9.11"/>
    <property type="match status" value="1"/>
</dbReference>
<dbReference type="InterPro" id="IPR036736">
    <property type="entry name" value="ACP-like_sf"/>
</dbReference>
<evidence type="ECO:0000256" key="7">
    <source>
        <dbReference type="ARBA" id="ARBA00022737"/>
    </source>
</evidence>
<gene>
    <name evidence="15" type="ORF">DB30_02334</name>
</gene>
<dbReference type="InterPro" id="IPR042104">
    <property type="entry name" value="PKS_dehydratase_sf"/>
</dbReference>
<keyword evidence="8" id="KW-0511">Multifunctional enzyme</keyword>
<dbReference type="PROSITE" id="PS00606">
    <property type="entry name" value="KS3_1"/>
    <property type="match status" value="1"/>
</dbReference>
<dbReference type="Pfam" id="PF00109">
    <property type="entry name" value="ketoacyl-synt"/>
    <property type="match status" value="1"/>
</dbReference>
<dbReference type="SMART" id="SM00823">
    <property type="entry name" value="PKS_PP"/>
    <property type="match status" value="2"/>
</dbReference>
<feature type="region of interest" description="Disordered" evidence="11">
    <location>
        <begin position="2739"/>
        <end position="2759"/>
    </location>
</feature>
<dbReference type="InterPro" id="IPR020807">
    <property type="entry name" value="PKS_DH"/>
</dbReference>
<feature type="compositionally biased region" description="Low complexity" evidence="11">
    <location>
        <begin position="899"/>
        <end position="908"/>
    </location>
</feature>
<evidence type="ECO:0000256" key="9">
    <source>
        <dbReference type="ARBA" id="ARBA00054155"/>
    </source>
</evidence>
<dbReference type="PANTHER" id="PTHR43775">
    <property type="entry name" value="FATTY ACID SYNTHASE"/>
    <property type="match status" value="1"/>
</dbReference>
<feature type="region of interest" description="N-terminal hotdog fold" evidence="10">
    <location>
        <begin position="4"/>
        <end position="129"/>
    </location>
</feature>
<dbReference type="Gene3D" id="1.10.1240.100">
    <property type="match status" value="1"/>
</dbReference>
<feature type="domain" description="Carrier" evidence="12">
    <location>
        <begin position="2658"/>
        <end position="2735"/>
    </location>
</feature>
<feature type="active site" description="Proton acceptor; for dehydratase activity" evidence="10">
    <location>
        <position position="40"/>
    </location>
</feature>
<name>A0A0C2CKX2_9BACT</name>
<dbReference type="InterPro" id="IPR014030">
    <property type="entry name" value="Ketoacyl_synth_N"/>
</dbReference>
<dbReference type="Gene3D" id="3.40.50.150">
    <property type="entry name" value="Vaccinia Virus protein VP39"/>
    <property type="match status" value="1"/>
</dbReference>
<evidence type="ECO:0000259" key="14">
    <source>
        <dbReference type="PROSITE" id="PS52019"/>
    </source>
</evidence>
<dbReference type="InterPro" id="IPR013968">
    <property type="entry name" value="PKS_KR"/>
</dbReference>
<dbReference type="InterPro" id="IPR049900">
    <property type="entry name" value="PKS_mFAS_DH"/>
</dbReference>
<evidence type="ECO:0000256" key="3">
    <source>
        <dbReference type="ARBA" id="ARBA00022450"/>
    </source>
</evidence>
<feature type="region of interest" description="C-terminal hotdog fold" evidence="10">
    <location>
        <begin position="1629"/>
        <end position="1770"/>
    </location>
</feature>
<dbReference type="Gene3D" id="3.40.50.720">
    <property type="entry name" value="NAD(P)-binding Rossmann-like Domain"/>
    <property type="match status" value="2"/>
</dbReference>
<comment type="caution">
    <text evidence="15">The sequence shown here is derived from an EMBL/GenBank/DDBJ whole genome shotgun (WGS) entry which is preliminary data.</text>
</comment>
<dbReference type="GO" id="GO:0005886">
    <property type="term" value="C:plasma membrane"/>
    <property type="evidence" value="ECO:0007669"/>
    <property type="project" value="TreeGrafter"/>
</dbReference>
<evidence type="ECO:0000256" key="2">
    <source>
        <dbReference type="ARBA" id="ARBA00004792"/>
    </source>
</evidence>
<dbReference type="PROSITE" id="PS00012">
    <property type="entry name" value="PHOSPHOPANTETHEINE"/>
    <property type="match status" value="2"/>
</dbReference>
<dbReference type="Pfam" id="PF02801">
    <property type="entry name" value="Ketoacyl-synt_C"/>
    <property type="match status" value="1"/>
</dbReference>
<dbReference type="RefSeq" id="WP_052558907.1">
    <property type="nucleotide sequence ID" value="NZ_JMCC02000169.1"/>
</dbReference>
<dbReference type="GO" id="GO:0005737">
    <property type="term" value="C:cytoplasm"/>
    <property type="evidence" value="ECO:0007669"/>
    <property type="project" value="UniProtKB-SubCell"/>
</dbReference>
<comment type="pathway">
    <text evidence="2">Antibiotic biosynthesis.</text>
</comment>
<dbReference type="FunFam" id="3.40.47.10:FF:000019">
    <property type="entry name" value="Polyketide synthase type I"/>
    <property type="match status" value="1"/>
</dbReference>
<feature type="domain" description="PKS/mFAS DH" evidence="14">
    <location>
        <begin position="1491"/>
        <end position="1770"/>
    </location>
</feature>
<dbReference type="GO" id="GO:0071770">
    <property type="term" value="P:DIM/DIP cell wall layer assembly"/>
    <property type="evidence" value="ECO:0007669"/>
    <property type="project" value="TreeGrafter"/>
</dbReference>
<dbReference type="CDD" id="cd08953">
    <property type="entry name" value="KR_2_SDR_x"/>
    <property type="match status" value="2"/>
</dbReference>
<evidence type="ECO:0000259" key="12">
    <source>
        <dbReference type="PROSITE" id="PS50075"/>
    </source>
</evidence>
<keyword evidence="4" id="KW-0963">Cytoplasm</keyword>
<dbReference type="CDD" id="cd00833">
    <property type="entry name" value="PKS"/>
    <property type="match status" value="1"/>
</dbReference>
<evidence type="ECO:0000256" key="8">
    <source>
        <dbReference type="ARBA" id="ARBA00023268"/>
    </source>
</evidence>
<proteinExistence type="predicted"/>
<dbReference type="SUPFAM" id="SSF47336">
    <property type="entry name" value="ACP-like"/>
    <property type="match status" value="2"/>
</dbReference>
<dbReference type="InterPro" id="IPR057326">
    <property type="entry name" value="KR_dom"/>
</dbReference>
<dbReference type="Gene3D" id="3.10.129.110">
    <property type="entry name" value="Polyketide synthase dehydratase"/>
    <property type="match status" value="2"/>
</dbReference>
<dbReference type="GO" id="GO:0004315">
    <property type="term" value="F:3-oxoacyl-[acyl-carrier-protein] synthase activity"/>
    <property type="evidence" value="ECO:0007669"/>
    <property type="project" value="InterPro"/>
</dbReference>
<dbReference type="InterPro" id="IPR016039">
    <property type="entry name" value="Thiolase-like"/>
</dbReference>
<dbReference type="InterPro" id="IPR050091">
    <property type="entry name" value="PKS_NRPS_Biosynth_Enz"/>
</dbReference>
<dbReference type="InterPro" id="IPR049551">
    <property type="entry name" value="PKS_DH_C"/>
</dbReference>
<dbReference type="GO" id="GO:0004312">
    <property type="term" value="F:fatty acid synthase activity"/>
    <property type="evidence" value="ECO:0007669"/>
    <property type="project" value="TreeGrafter"/>
</dbReference>
<dbReference type="GO" id="GO:0006633">
    <property type="term" value="P:fatty acid biosynthetic process"/>
    <property type="evidence" value="ECO:0007669"/>
    <property type="project" value="InterPro"/>
</dbReference>
<dbReference type="InterPro" id="IPR009081">
    <property type="entry name" value="PP-bd_ACP"/>
</dbReference>
<dbReference type="Proteomes" id="UP000031599">
    <property type="component" value="Unassembled WGS sequence"/>
</dbReference>
<dbReference type="InterPro" id="IPR018201">
    <property type="entry name" value="Ketoacyl_synth_AS"/>
</dbReference>
<dbReference type="InterPro" id="IPR014031">
    <property type="entry name" value="Ketoacyl_synth_C"/>
</dbReference>
<feature type="active site" description="Proton donor; for dehydratase activity" evidence="10">
    <location>
        <position position="1692"/>
    </location>
</feature>
<comment type="subcellular location">
    <subcellularLocation>
        <location evidence="1">Cytoplasm</location>
    </subcellularLocation>
</comment>
<dbReference type="EMBL" id="JMCC02000169">
    <property type="protein sequence ID" value="KIG11876.1"/>
    <property type="molecule type" value="Genomic_DNA"/>
</dbReference>
<dbReference type="InterPro" id="IPR054514">
    <property type="entry name" value="RhiE-like_linker"/>
</dbReference>
<evidence type="ECO:0000256" key="5">
    <source>
        <dbReference type="ARBA" id="ARBA00022553"/>
    </source>
</evidence>
<feature type="compositionally biased region" description="Pro residues" evidence="11">
    <location>
        <begin position="2742"/>
        <end position="2753"/>
    </location>
</feature>
<dbReference type="GO" id="GO:0031177">
    <property type="term" value="F:phosphopantetheine binding"/>
    <property type="evidence" value="ECO:0007669"/>
    <property type="project" value="InterPro"/>
</dbReference>
<keyword evidence="3" id="KW-0596">Phosphopantetheine</keyword>
<dbReference type="PROSITE" id="PS50075">
    <property type="entry name" value="CARRIER"/>
    <property type="match status" value="1"/>
</dbReference>
<dbReference type="SMART" id="SM01294">
    <property type="entry name" value="PKS_PP_betabranch"/>
    <property type="match status" value="1"/>
</dbReference>
<dbReference type="Pfam" id="PF08659">
    <property type="entry name" value="KR"/>
    <property type="match status" value="2"/>
</dbReference>
<dbReference type="SMART" id="SM00825">
    <property type="entry name" value="PKS_KS"/>
    <property type="match status" value="1"/>
</dbReference>
<dbReference type="PROSITE" id="PS52004">
    <property type="entry name" value="KS3_2"/>
    <property type="match status" value="1"/>
</dbReference>
<dbReference type="Pfam" id="PF08242">
    <property type="entry name" value="Methyltransf_12"/>
    <property type="match status" value="1"/>
</dbReference>
<evidence type="ECO:0000256" key="6">
    <source>
        <dbReference type="ARBA" id="ARBA00022679"/>
    </source>
</evidence>
<feature type="active site" description="Proton acceptor; for dehydratase activity" evidence="10">
    <location>
        <position position="1522"/>
    </location>
</feature>
<dbReference type="SUPFAM" id="SSF53901">
    <property type="entry name" value="Thiolase-like"/>
    <property type="match status" value="1"/>
</dbReference>
<keyword evidence="6" id="KW-0808">Transferase</keyword>
<feature type="active site" description="Proton donor; for dehydratase activity" evidence="10">
    <location>
        <position position="205"/>
    </location>
</feature>
<dbReference type="SUPFAM" id="SSF51735">
    <property type="entry name" value="NAD(P)-binding Rossmann-fold domains"/>
    <property type="match status" value="4"/>
</dbReference>
<evidence type="ECO:0000256" key="10">
    <source>
        <dbReference type="PROSITE-ProRule" id="PRU01363"/>
    </source>
</evidence>
<evidence type="ECO:0000256" key="11">
    <source>
        <dbReference type="SAM" id="MobiDB-lite"/>
    </source>
</evidence>
<reference evidence="15 16" key="1">
    <citation type="submission" date="2014-12" db="EMBL/GenBank/DDBJ databases">
        <title>Genome assembly of Enhygromyxa salina DSM 15201.</title>
        <authorList>
            <person name="Sharma G."/>
            <person name="Subramanian S."/>
        </authorList>
    </citation>
    <scope>NUCLEOTIDE SEQUENCE [LARGE SCALE GENOMIC DNA]</scope>
    <source>
        <strain evidence="15 16">DSM 15201</strain>
    </source>
</reference>
<dbReference type="InterPro" id="IPR006162">
    <property type="entry name" value="Ppantetheine_attach_site"/>
</dbReference>
<dbReference type="InterPro" id="IPR049552">
    <property type="entry name" value="PKS_DH_N"/>
</dbReference>
<dbReference type="Pfam" id="PF21089">
    <property type="entry name" value="PKS_DH_N"/>
    <property type="match status" value="2"/>
</dbReference>
<dbReference type="Pfam" id="PF00550">
    <property type="entry name" value="PP-binding"/>
    <property type="match status" value="2"/>
</dbReference>
<dbReference type="InterPro" id="IPR020806">
    <property type="entry name" value="PKS_PP-bd"/>
</dbReference>
<evidence type="ECO:0000256" key="1">
    <source>
        <dbReference type="ARBA" id="ARBA00004496"/>
    </source>
</evidence>
<dbReference type="SMART" id="SM00822">
    <property type="entry name" value="PKS_KR"/>
    <property type="match status" value="2"/>
</dbReference>
<feature type="region of interest" description="N-terminal hotdog fold" evidence="10">
    <location>
        <begin position="1491"/>
        <end position="1616"/>
    </location>
</feature>
<organism evidence="15 16">
    <name type="scientific">Enhygromyxa salina</name>
    <dbReference type="NCBI Taxonomy" id="215803"/>
    <lineage>
        <taxon>Bacteria</taxon>
        <taxon>Pseudomonadati</taxon>
        <taxon>Myxococcota</taxon>
        <taxon>Polyangia</taxon>
        <taxon>Nannocystales</taxon>
        <taxon>Nannocystaceae</taxon>
        <taxon>Enhygromyxa</taxon>
    </lineage>
</organism>
<feature type="region of interest" description="Disordered" evidence="11">
    <location>
        <begin position="874"/>
        <end position="908"/>
    </location>
</feature>
<keyword evidence="5" id="KW-0597">Phosphoprotein</keyword>
<dbReference type="InterPro" id="IPR013217">
    <property type="entry name" value="Methyltransf_12"/>
</dbReference>
<feature type="compositionally biased region" description="Pro residues" evidence="11">
    <location>
        <begin position="880"/>
        <end position="892"/>
    </location>
</feature>
<dbReference type="Gene3D" id="1.10.1200.10">
    <property type="entry name" value="ACP-like"/>
    <property type="match status" value="2"/>
</dbReference>
<evidence type="ECO:0000256" key="4">
    <source>
        <dbReference type="ARBA" id="ARBA00022490"/>
    </source>
</evidence>
<dbReference type="PROSITE" id="PS52019">
    <property type="entry name" value="PKS_MFAS_DH"/>
    <property type="match status" value="2"/>
</dbReference>
<dbReference type="Pfam" id="PF22336">
    <property type="entry name" value="RhiE-like_linker"/>
    <property type="match status" value="1"/>
</dbReference>
<dbReference type="SUPFAM" id="SSF53335">
    <property type="entry name" value="S-adenosyl-L-methionine-dependent methyltransferases"/>
    <property type="match status" value="1"/>
</dbReference>
<feature type="domain" description="PKS/mFAS DH" evidence="14">
    <location>
        <begin position="4"/>
        <end position="283"/>
    </location>
</feature>
<evidence type="ECO:0000259" key="13">
    <source>
        <dbReference type="PROSITE" id="PS52004"/>
    </source>
</evidence>
<accession>A0A0C2CKX2</accession>
<evidence type="ECO:0000313" key="16">
    <source>
        <dbReference type="Proteomes" id="UP000031599"/>
    </source>
</evidence>
<feature type="region of interest" description="C-terminal hotdog fold" evidence="10">
    <location>
        <begin position="147"/>
        <end position="283"/>
    </location>
</feature>
<dbReference type="Gene3D" id="3.40.47.10">
    <property type="match status" value="1"/>
</dbReference>
<sequence length="2791" mass="295481">MLVPPAAATHVGEVDGRAALDGRLRFVRSWRRDQLPLVDHHVHGRAILPGAAYIVAAFEAATWVEPTRACHLRDLRWTAPFALEQDTRALQTELRRDASGTGYVCSFSDEDGRALASCRIELDLPEQPDGPEDHERAPTLAHAQREGATLASAGVYERLRGVGIVHGPSLQVLDEIYIVEGGVLARLRGAATLADPEPLSLASVDAALQCMAIWLEAHAGVSEARMPFAVEEIRVLAARPPALVWACSSDGRSFTLTLLDAQGHACARLRGVANRPAPHAIADACFVPGLRAEPLAPAGELGLGARRVLVLEHATSLASPKWLDVALAGAEVTRIRGPLTRSAVAEQLGDAPPDLVIHAAALIPDDLGADDLAALEAVETRGLVDFLHLVQGLFDAGWRRQPIAVLALVNRCRATSEAERQSLAPHAAGLFGLCGSLASEAPAWTVSCVDLEPADAVDVEGLRALVQRCLGESTIGAALRGHTLHTPSFERLRLPTPAEPAALSAGATWVIVGGAGGIGMTLSRHLAARGSTLVWIGRRPLDAELVAKREELEALGGQLEYVSADIGDAAQLRAALTPVLARVGRIHALVHAAMVLDDVALADMSAAQLRATLVPKTRGLLNLEQLMREREPALYLLFSSAAAFTRSPGQANYAAASSFEDAYAHSLAARTSARVLVVNWGFWGEVGQLATPALRRRMQVLGIHSITAREGIAALEGLLATPATQALVFKADAAVLERIGVTPAPSLARASLASASPTTTTTTRHSKIESLEARIDGYLAQVFEQVVGLRDFDFDADFGAFGIDSVMIIDLAERLRQDLGEFTPTALFEHDSPRLLATHLLAEHRETLERLLGEPVLSSGEGLSPASEDLRGLVHRGQRTPPPAPDQPPAPAPKRERAPAQARPSAAAREPIAVIGVAGRYPGARDLDELWQKLRRGESCIRELPDARFGWRAHFDPTPGKPGRNYSRWAGLIEGVDEFDSLFFKISPREAEAMDPQDRLFLQTAWAVLEDAGHTRASIGGDDRSVGVFVGAMHGDYGRLGAVCRDRGAWTPANAPYWSIANRVSYLFDFRGPSFAVDSACSSSLTAIHLGCESLRRGECRVAIAGGVSLILDDDHLRILANVGMLSQGDACRAFGANADGFVDGEGVGAVLLKPLRAAERDGDRVLAVIAASTLNAGGKTRGFSVPNPHAHAALIEAALSEADWDPATISYVEAHGTGTELGDPIEIRGLTRAWQARSESAPRCAIGSIKSNIGHLEAAAGIAGLTKILLQLQHGELVPSLHATPPNPYAGLADSPFEVQTQVAPWVAPSPGASRRAGLSSFGAGGANAHLLIESYQSRARAQVNNQAQLVLLSARDPSRLAALARNLDAHLGSTPGLQLVDVAFTLAVGREPMPTRLAFVARDLPEVRARLQAFVDGGDALEGLHQGTAAADPQPTLDPTTPLEQLAAAWVGGASLSRPPGAGGRRIALPTYPFARERHWLPRPPRPDARFEGPLLAGVAERELSFRSRLGPTHPLAAAHQVGARALVPGVVIATLITALMAEIPDAPRPFALAALTWVRPLELDDTLTGLRFVLRPSEAGVRVRVERWDTQAHVADAVVAHATVVALDPESLASPVSVARLDLDREPTLDGPRCYAQFERQGIAYGPTFQRIESLTRTSDEVIARLGPIDPAAHASDHAGELTRWGTLDAALQAVAALVDVPPGARAPLPASLGRYVERGPIEQATHVVAHAEGPQRYAARLVDAEGRTLVSLEDIRVRAPADPLAKICFARAWSRVPELEPPAGVGRVLVVATAGAQAHVGELIASLRSRDTNPESIELAALRDLAEPDPLASVLARGVPERVVIVAIPADTANSQAPAQIDPEPIQRLTVAVFGLLQGLIARGWPAPGRQLTLFTRGVQAVLADDAVDPRAATLPGLVMSFAREHAASQIGCVDLGSLEDLTAARLLTEAGTAQVGGVAVRGGLRYAAALEPLGLAPAITPAPLRERGVYMIVGGAGGIGLELACHLARRVQARVVLVGRRPVDHEQTEIAAKLARIEAAGGEAIYLQADAGEPASVRAAIERARARFGGIHGVFHSAIVMRDRSLARMQVDELRAALRPKLEGSVHLMQALAGEALDFALFFSSAQALSGSPGQANYAAACTFEDAFAHWLRAHGVPRAGTINWGYWGEVGVVRAAAYQARVAKLGVLPLSVRDGLEVMDRTLAAGSAAVIAVAATDEALAAMGVRSPASSRSPAFPIALHEPPPLLSEALLERLERGFERFTDLAVRELRAQLEPFAAAFTPGGVDRPRLERALGLIPARERLLDALVEILVRHGQLQAAATGSLEPAARERAWASLLDDHPELEPHVRLLRVCAAGTPQVLGGAIQGTALLFPSASPELVEKTYRGNPIADYFNRSMAATVAGLVGALGRARGGLIRVLEVGAGTGGTTAFVLPALAALEVEVEYTFSDIGPSFVERGRRRFAAAFPFARFATLDIERDASAQGWDHATYDVVIGANVVHATKRVDQSVAQLVALLRAGGWLVLNEATAVTDFLTMTFGLVDGWWLSEDHDRRLPHAPLLDAPRWRDLLAAQGLSQVAALGHRSPGGGEVGQHIIVGRCDRVLGLPAQPPVQPVQPSVQPPVPSATLPQAQPLPHAARPVDAAAPLDTSSVRRALEGVIADSLAQALGVTVEGPSEALVFADYGVDSITGVALINALGERLGLVLRTSLLFDCPTIGALVEWLLAHHADALAQPPSPTPPTPPTGAPERLSLDDLERLAAGDLDVADIEALLSQASESRHDQA</sequence>
<dbReference type="SMART" id="SM00826">
    <property type="entry name" value="PKS_DH"/>
    <property type="match status" value="2"/>
</dbReference>
<dbReference type="InterPro" id="IPR020841">
    <property type="entry name" value="PKS_Beta-ketoAc_synthase_dom"/>
</dbReference>
<feature type="domain" description="Ketosynthase family 3 (KS3)" evidence="13">
    <location>
        <begin position="909"/>
        <end position="1336"/>
    </location>
</feature>